<feature type="domain" description="Glycosyl hydrolase family 30 beta sandwich" evidence="9">
    <location>
        <begin position="416"/>
        <end position="447"/>
    </location>
</feature>
<evidence type="ECO:0000259" key="9">
    <source>
        <dbReference type="Pfam" id="PF17189"/>
    </source>
</evidence>
<dbReference type="EMBL" id="SEYY01000443">
    <property type="protein sequence ID" value="KAB7507237.1"/>
    <property type="molecule type" value="Genomic_DNA"/>
</dbReference>
<keyword evidence="5 6" id="KW-0378">Hydrolase</keyword>
<keyword evidence="6" id="KW-0746">Sphingolipid metabolism</keyword>
<comment type="similarity">
    <text evidence="2 6">Belongs to the glycosyl hydrolase 30 family.</text>
</comment>
<dbReference type="Proteomes" id="UP000326759">
    <property type="component" value="Unassembled WGS sequence"/>
</dbReference>
<feature type="chain" id="PRO_5024308494" description="Glucosylceramidase" evidence="7">
    <location>
        <begin position="20"/>
        <end position="451"/>
    </location>
</feature>
<comment type="catalytic activity">
    <reaction evidence="1">
        <text>a beta-D-glucosyl-(1&lt;-&gt;1')-N-acylsphing-4-enine + H2O = an N-acylsphing-4-enine + D-glucose</text>
        <dbReference type="Rhea" id="RHEA:13269"/>
        <dbReference type="ChEBI" id="CHEBI:4167"/>
        <dbReference type="ChEBI" id="CHEBI:15377"/>
        <dbReference type="ChEBI" id="CHEBI:22801"/>
        <dbReference type="ChEBI" id="CHEBI:52639"/>
        <dbReference type="EC" id="3.2.1.45"/>
    </reaction>
    <physiologicalReaction direction="left-to-right" evidence="1">
        <dbReference type="Rhea" id="RHEA:13270"/>
    </physiologicalReaction>
</comment>
<evidence type="ECO:0000256" key="5">
    <source>
        <dbReference type="ARBA" id="ARBA00022801"/>
    </source>
</evidence>
<evidence type="ECO:0000256" key="3">
    <source>
        <dbReference type="ARBA" id="ARBA00012658"/>
    </source>
</evidence>
<dbReference type="PANTHER" id="PTHR11069">
    <property type="entry name" value="GLUCOSYLCERAMIDASE"/>
    <property type="match status" value="1"/>
</dbReference>
<dbReference type="GO" id="GO:0006680">
    <property type="term" value="P:glucosylceramide catabolic process"/>
    <property type="evidence" value="ECO:0007669"/>
    <property type="project" value="TreeGrafter"/>
</dbReference>
<evidence type="ECO:0000256" key="6">
    <source>
        <dbReference type="RuleBase" id="RU361188"/>
    </source>
</evidence>
<keyword evidence="6" id="KW-0443">Lipid metabolism</keyword>
<proteinExistence type="inferred from homology"/>
<keyword evidence="6" id="KW-0326">Glycosidase</keyword>
<protein>
    <recommendedName>
        <fullName evidence="3 6">Glucosylceramidase</fullName>
        <ecNumber evidence="3 6">3.2.1.45</ecNumber>
    </recommendedName>
</protein>
<feature type="domain" description="Glycosyl hydrolase family 30 TIM-barrel" evidence="8">
    <location>
        <begin position="149"/>
        <end position="411"/>
    </location>
</feature>
<reference evidence="10 11" key="1">
    <citation type="journal article" date="2019" name="PLoS Biol.">
        <title>Sex chromosomes control vertical transmission of feminizing Wolbachia symbionts in an isopod.</title>
        <authorList>
            <person name="Becking T."/>
            <person name="Chebbi M.A."/>
            <person name="Giraud I."/>
            <person name="Moumen B."/>
            <person name="Laverre T."/>
            <person name="Caubet Y."/>
            <person name="Peccoud J."/>
            <person name="Gilbert C."/>
            <person name="Cordaux R."/>
        </authorList>
    </citation>
    <scope>NUCLEOTIDE SEQUENCE [LARGE SCALE GENOMIC DNA]</scope>
    <source>
        <strain evidence="10">ANa2</strain>
        <tissue evidence="10">Whole body excluding digestive tract and cuticle</tissue>
    </source>
</reference>
<dbReference type="EC" id="3.2.1.45" evidence="3 6"/>
<dbReference type="Gene3D" id="3.20.20.80">
    <property type="entry name" value="Glycosidases"/>
    <property type="match status" value="1"/>
</dbReference>
<dbReference type="InterPro" id="IPR033453">
    <property type="entry name" value="Glyco_hydro_30_TIM-barrel"/>
</dbReference>
<name>A0A5N5TM40_9CRUS</name>
<organism evidence="10 11">
    <name type="scientific">Armadillidium nasatum</name>
    <dbReference type="NCBI Taxonomy" id="96803"/>
    <lineage>
        <taxon>Eukaryota</taxon>
        <taxon>Metazoa</taxon>
        <taxon>Ecdysozoa</taxon>
        <taxon>Arthropoda</taxon>
        <taxon>Crustacea</taxon>
        <taxon>Multicrustacea</taxon>
        <taxon>Malacostraca</taxon>
        <taxon>Eumalacostraca</taxon>
        <taxon>Peracarida</taxon>
        <taxon>Isopoda</taxon>
        <taxon>Oniscidea</taxon>
        <taxon>Crinocheta</taxon>
        <taxon>Armadillidiidae</taxon>
        <taxon>Armadillidium</taxon>
    </lineage>
</organism>
<evidence type="ECO:0000313" key="11">
    <source>
        <dbReference type="Proteomes" id="UP000326759"/>
    </source>
</evidence>
<gene>
    <name evidence="10" type="primary">gba-3_1</name>
    <name evidence="10" type="ORF">Anas_01092</name>
</gene>
<evidence type="ECO:0000256" key="1">
    <source>
        <dbReference type="ARBA" id="ARBA00001013"/>
    </source>
</evidence>
<dbReference type="PANTHER" id="PTHR11069:SF23">
    <property type="entry name" value="LYSOSOMAL ACID GLUCOSYLCERAMIDASE"/>
    <property type="match status" value="1"/>
</dbReference>
<dbReference type="GO" id="GO:0004348">
    <property type="term" value="F:glucosylceramidase activity"/>
    <property type="evidence" value="ECO:0007669"/>
    <property type="project" value="UniProtKB-EC"/>
</dbReference>
<accession>A0A5N5TM40</accession>
<evidence type="ECO:0000256" key="7">
    <source>
        <dbReference type="SAM" id="SignalP"/>
    </source>
</evidence>
<dbReference type="InterPro" id="IPR017853">
    <property type="entry name" value="GH"/>
</dbReference>
<feature type="signal peptide" evidence="7">
    <location>
        <begin position="1"/>
        <end position="19"/>
    </location>
</feature>
<dbReference type="InterPro" id="IPR001139">
    <property type="entry name" value="Glyco_hydro_30"/>
</dbReference>
<comment type="caution">
    <text evidence="10">The sequence shown here is derived from an EMBL/GenBank/DDBJ whole genome shotgun (WGS) entry which is preliminary data.</text>
</comment>
<dbReference type="AlphaFoldDB" id="A0A5N5TM40"/>
<evidence type="ECO:0000259" key="8">
    <source>
        <dbReference type="Pfam" id="PF02055"/>
    </source>
</evidence>
<evidence type="ECO:0000256" key="4">
    <source>
        <dbReference type="ARBA" id="ARBA00022729"/>
    </source>
</evidence>
<dbReference type="OrthoDB" id="2160638at2759"/>
<sequence length="451" mass="51220">MKPYIILLIIGFCLRESGSSFLFSTISDECSKRYYSSTSFVCVCNSSYCNFDGSLLPFEENQVRVVKSSQDEFLDIIINVNTTIRKQSIHGFGGAVTDAAAIDIKSLSQEAQNNLIKMYFGPQGSRYNIIRVNIAGCDFSVRGYSYDDIPIIKQAINLSSEEIYIFGSPWAPPAWMKTNNDIGGDGQLRKDMWQPYADYLVKFFQMYEDNLGVQLWGFTPLNEPLVAMNRSDFPGNTCVWFPEDMRDWISTVLGPTLEEEGYSRLILMIYDFNRLYLESYVEPILSDPSANHYVDGTAVHWYDDDILGPEGLDNVHNMDPSKFILYTEACTGTDGEDVALGSWDRGEQYINDIIEDINHWSTGWVDWNIVLDQYGGPNWEDNYVDAPIIVNTTADEFYVQPLYYALNLFSRNVARGSVYIHSDVNNDNIKTTAFVNPDEEVVLIVANLISM</sequence>
<dbReference type="InterPro" id="IPR033452">
    <property type="entry name" value="GH30_C"/>
</dbReference>
<keyword evidence="4 7" id="KW-0732">Signal</keyword>
<dbReference type="Pfam" id="PF17189">
    <property type="entry name" value="Glyco_hydro_30C"/>
    <property type="match status" value="1"/>
</dbReference>
<dbReference type="GO" id="GO:0016020">
    <property type="term" value="C:membrane"/>
    <property type="evidence" value="ECO:0007669"/>
    <property type="project" value="GOC"/>
</dbReference>
<evidence type="ECO:0000313" key="10">
    <source>
        <dbReference type="EMBL" id="KAB7507237.1"/>
    </source>
</evidence>
<evidence type="ECO:0000256" key="2">
    <source>
        <dbReference type="ARBA" id="ARBA00005382"/>
    </source>
</evidence>
<dbReference type="Pfam" id="PF02055">
    <property type="entry name" value="Glyco_hydro_30"/>
    <property type="match status" value="1"/>
</dbReference>
<keyword evidence="11" id="KW-1185">Reference proteome</keyword>
<dbReference type="SUPFAM" id="SSF51445">
    <property type="entry name" value="(Trans)glycosidases"/>
    <property type="match status" value="1"/>
</dbReference>